<sequence length="335" mass="37896">MKMWKIAGQLKNRYALRIAVKEALDTLPTAVCYFNLSGTVKLCNTTMYDLFRKIAQSDLQSFDELKEALNGCDKSTGIVRDGNVFLFPDGRAWQYSAEKVKTADGKVYTEAVFSDVTELYEKRQELKRQSRELKKMYQELKTLSENVQEATREQEILNMKSRLHDKMNMGVAAIRQMLRQNTTSEENAAAVVQFRRAIQVLQEENAYPQDDVTEFIRDAAVSGIQVKITGNLPETEKALNLLLPVMREACVNAARHADATMLYVAVEQSPDTVTLHMTNDGKQPEEEITPRGGLVDLDKVIRKAGGRMVIQSWPVFVLTVTLPVSRQKTKQEVPV</sequence>
<protein>
    <recommendedName>
        <fullName evidence="4">Histidine kinase</fullName>
    </recommendedName>
</protein>
<dbReference type="OrthoDB" id="9781904at2"/>
<dbReference type="Gene3D" id="3.30.565.10">
    <property type="entry name" value="Histidine kinase-like ATPase, C-terminal domain"/>
    <property type="match status" value="1"/>
</dbReference>
<keyword evidence="3" id="KW-1185">Reference proteome</keyword>
<feature type="coiled-coil region" evidence="1">
    <location>
        <begin position="116"/>
        <end position="160"/>
    </location>
</feature>
<keyword evidence="1" id="KW-0175">Coiled coil</keyword>
<proteinExistence type="predicted"/>
<dbReference type="AlphaFoldDB" id="A0A4R2L7G2"/>
<name>A0A4R2L7G2_9FIRM</name>
<dbReference type="RefSeq" id="WP_132093390.1">
    <property type="nucleotide sequence ID" value="NZ_JANKAQ010000015.1"/>
</dbReference>
<evidence type="ECO:0008006" key="4">
    <source>
        <dbReference type="Google" id="ProtNLM"/>
    </source>
</evidence>
<dbReference type="Proteomes" id="UP000295711">
    <property type="component" value="Unassembled WGS sequence"/>
</dbReference>
<dbReference type="EMBL" id="SLXA01000014">
    <property type="protein sequence ID" value="TCO82901.1"/>
    <property type="molecule type" value="Genomic_DNA"/>
</dbReference>
<evidence type="ECO:0000313" key="3">
    <source>
        <dbReference type="Proteomes" id="UP000295711"/>
    </source>
</evidence>
<organism evidence="2 3">
    <name type="scientific">Frisingicoccus caecimuris</name>
    <dbReference type="NCBI Taxonomy" id="1796636"/>
    <lineage>
        <taxon>Bacteria</taxon>
        <taxon>Bacillati</taxon>
        <taxon>Bacillota</taxon>
        <taxon>Clostridia</taxon>
        <taxon>Lachnospirales</taxon>
        <taxon>Lachnospiraceae</taxon>
        <taxon>Frisingicoccus</taxon>
    </lineage>
</organism>
<reference evidence="2 3" key="1">
    <citation type="submission" date="2019-03" db="EMBL/GenBank/DDBJ databases">
        <title>Genomic Encyclopedia of Type Strains, Phase IV (KMG-IV): sequencing the most valuable type-strain genomes for metagenomic binning, comparative biology and taxonomic classification.</title>
        <authorList>
            <person name="Goeker M."/>
        </authorList>
    </citation>
    <scope>NUCLEOTIDE SEQUENCE [LARGE SCALE GENOMIC DNA]</scope>
    <source>
        <strain evidence="2 3">DSM 28559</strain>
    </source>
</reference>
<accession>A0A4R2L7G2</accession>
<dbReference type="SUPFAM" id="SSF55874">
    <property type="entry name" value="ATPase domain of HSP90 chaperone/DNA topoisomerase II/histidine kinase"/>
    <property type="match status" value="1"/>
</dbReference>
<comment type="caution">
    <text evidence="2">The sequence shown here is derived from an EMBL/GenBank/DDBJ whole genome shotgun (WGS) entry which is preliminary data.</text>
</comment>
<evidence type="ECO:0000256" key="1">
    <source>
        <dbReference type="SAM" id="Coils"/>
    </source>
</evidence>
<dbReference type="InterPro" id="IPR036890">
    <property type="entry name" value="HATPase_C_sf"/>
</dbReference>
<gene>
    <name evidence="2" type="ORF">EV212_11412</name>
</gene>
<evidence type="ECO:0000313" key="2">
    <source>
        <dbReference type="EMBL" id="TCO82901.1"/>
    </source>
</evidence>